<name>A0A4U9W364_SERFO</name>
<protein>
    <submittedName>
        <fullName evidence="1">Uncharacterized protein</fullName>
    </submittedName>
</protein>
<dbReference type="EMBL" id="CABEEZ010000127">
    <property type="protein sequence ID" value="VTR53110.1"/>
    <property type="molecule type" value="Genomic_DNA"/>
</dbReference>
<reference evidence="1" key="1">
    <citation type="submission" date="2019-05" db="EMBL/GenBank/DDBJ databases">
        <authorList>
            <consortium name="Pathogen Informatics"/>
        </authorList>
    </citation>
    <scope>NUCLEOTIDE SEQUENCE [LARGE SCALE GENOMIC DNA]</scope>
    <source>
        <strain evidence="1">NCTC12965</strain>
    </source>
</reference>
<organism evidence="1">
    <name type="scientific">Serratia fonticola</name>
    <dbReference type="NCBI Taxonomy" id="47917"/>
    <lineage>
        <taxon>Bacteria</taxon>
        <taxon>Pseudomonadati</taxon>
        <taxon>Pseudomonadota</taxon>
        <taxon>Gammaproteobacteria</taxon>
        <taxon>Enterobacterales</taxon>
        <taxon>Yersiniaceae</taxon>
        <taxon>Serratia</taxon>
    </lineage>
</organism>
<gene>
    <name evidence="1" type="ORF">NCTC12965_06487</name>
</gene>
<proteinExistence type="predicted"/>
<accession>A0A4U9W364</accession>
<evidence type="ECO:0000313" key="1">
    <source>
        <dbReference type="EMBL" id="VTR53110.1"/>
    </source>
</evidence>
<sequence>MSLKLSVIVPLHNVGELFIPFLNSLLAQHEQQFGGDHR</sequence>
<dbReference type="AlphaFoldDB" id="A0A4U9W364"/>